<proteinExistence type="predicted"/>
<evidence type="ECO:0000313" key="2">
    <source>
        <dbReference type="Proteomes" id="UP000218334"/>
    </source>
</evidence>
<dbReference type="AlphaFoldDB" id="A0A2H3BW46"/>
<name>A0A2H3BW46_9AGAR</name>
<accession>A0A2H3BW46</accession>
<protein>
    <submittedName>
        <fullName evidence="1">Uncharacterized protein</fullName>
    </submittedName>
</protein>
<sequence length="238" mass="26654">MPSSFTCNYCATAPFPTSAKLHRHQQQAPHCKQAHQQELQQHRENYLRLHGAAVESSTSFLAPSTEEVVKPSDMDIYPVWPVNVDSDSDPTVNDFDACAPQSGTSLGVIIEDISDEDDKQWHTSKYPEEQGAGAPISATPKWTLFHCICDDQVLRGAEIWGPFADEDEWEMAKWLIKNVGHKATNEFLKLNMITTKARPSFRNKDQFLETIDGLPAGVPWKLETLTLRGDLQDSEGKA</sequence>
<evidence type="ECO:0000313" key="1">
    <source>
        <dbReference type="EMBL" id="PBK68123.1"/>
    </source>
</evidence>
<gene>
    <name evidence="1" type="ORF">ARMSODRAFT_1020145</name>
</gene>
<dbReference type="Proteomes" id="UP000218334">
    <property type="component" value="Unassembled WGS sequence"/>
</dbReference>
<dbReference type="EMBL" id="KZ293434">
    <property type="protein sequence ID" value="PBK68123.1"/>
    <property type="molecule type" value="Genomic_DNA"/>
</dbReference>
<keyword evidence="2" id="KW-1185">Reference proteome</keyword>
<organism evidence="1 2">
    <name type="scientific">Armillaria solidipes</name>
    <dbReference type="NCBI Taxonomy" id="1076256"/>
    <lineage>
        <taxon>Eukaryota</taxon>
        <taxon>Fungi</taxon>
        <taxon>Dikarya</taxon>
        <taxon>Basidiomycota</taxon>
        <taxon>Agaricomycotina</taxon>
        <taxon>Agaricomycetes</taxon>
        <taxon>Agaricomycetidae</taxon>
        <taxon>Agaricales</taxon>
        <taxon>Marasmiineae</taxon>
        <taxon>Physalacriaceae</taxon>
        <taxon>Armillaria</taxon>
    </lineage>
</organism>
<reference evidence="2" key="1">
    <citation type="journal article" date="2017" name="Nat. Ecol. Evol.">
        <title>Genome expansion and lineage-specific genetic innovations in the forest pathogenic fungi Armillaria.</title>
        <authorList>
            <person name="Sipos G."/>
            <person name="Prasanna A.N."/>
            <person name="Walter M.C."/>
            <person name="O'Connor E."/>
            <person name="Balint B."/>
            <person name="Krizsan K."/>
            <person name="Kiss B."/>
            <person name="Hess J."/>
            <person name="Varga T."/>
            <person name="Slot J."/>
            <person name="Riley R."/>
            <person name="Boka B."/>
            <person name="Rigling D."/>
            <person name="Barry K."/>
            <person name="Lee J."/>
            <person name="Mihaltcheva S."/>
            <person name="LaButti K."/>
            <person name="Lipzen A."/>
            <person name="Waldron R."/>
            <person name="Moloney N.M."/>
            <person name="Sperisen C."/>
            <person name="Kredics L."/>
            <person name="Vagvoelgyi C."/>
            <person name="Patrignani A."/>
            <person name="Fitzpatrick D."/>
            <person name="Nagy I."/>
            <person name="Doyle S."/>
            <person name="Anderson J.B."/>
            <person name="Grigoriev I.V."/>
            <person name="Gueldener U."/>
            <person name="Muensterkoetter M."/>
            <person name="Nagy L.G."/>
        </authorList>
    </citation>
    <scope>NUCLEOTIDE SEQUENCE [LARGE SCALE GENOMIC DNA]</scope>
    <source>
        <strain evidence="2">28-4</strain>
    </source>
</reference>